<sequence length="204" mass="22642">MEPFVLATERVRLSTPTADDVDRVYALCQDEAIQRWTTVPSPYRREHAHEFVTGFVPRGWESGRVLTWAIRPPGDVLPGEREPELLGMVGLHLDDTPAPHRSAEFGFWMAPEARGRGLVTEAARLVVDHGLDPEGLGLARAEWRAVVGNWASRRVAWKVGVRVEGEIRGLLVHRGARLDGWVGTLLPGDRREPNEPWPAGAPTA</sequence>
<keyword evidence="2" id="KW-0808">Transferase</keyword>
<dbReference type="Proteomes" id="UP000292118">
    <property type="component" value="Chromosome"/>
</dbReference>
<feature type="domain" description="N-acetyltransferase" evidence="1">
    <location>
        <begin position="11"/>
        <end position="187"/>
    </location>
</feature>
<proteinExistence type="predicted"/>
<dbReference type="InterPro" id="IPR051908">
    <property type="entry name" value="Ribosomal_N-acetyltransferase"/>
</dbReference>
<name>A0A4P6FJQ9_9MICO</name>
<dbReference type="SUPFAM" id="SSF55729">
    <property type="entry name" value="Acyl-CoA N-acyltransferases (Nat)"/>
    <property type="match status" value="1"/>
</dbReference>
<evidence type="ECO:0000259" key="1">
    <source>
        <dbReference type="PROSITE" id="PS51186"/>
    </source>
</evidence>
<dbReference type="InterPro" id="IPR000182">
    <property type="entry name" value="GNAT_dom"/>
</dbReference>
<dbReference type="AlphaFoldDB" id="A0A4P6FJQ9"/>
<dbReference type="Pfam" id="PF13302">
    <property type="entry name" value="Acetyltransf_3"/>
    <property type="match status" value="1"/>
</dbReference>
<organism evidence="2 3">
    <name type="scientific">Xylanimonas protaetiae</name>
    <dbReference type="NCBI Taxonomy" id="2509457"/>
    <lineage>
        <taxon>Bacteria</taxon>
        <taxon>Bacillati</taxon>
        <taxon>Actinomycetota</taxon>
        <taxon>Actinomycetes</taxon>
        <taxon>Micrococcales</taxon>
        <taxon>Promicromonosporaceae</taxon>
        <taxon>Xylanimonas</taxon>
    </lineage>
</organism>
<dbReference type="PANTHER" id="PTHR43441:SF10">
    <property type="entry name" value="ACETYLTRANSFERASE"/>
    <property type="match status" value="1"/>
</dbReference>
<dbReference type="EMBL" id="CP035493">
    <property type="protein sequence ID" value="QAY70848.1"/>
    <property type="molecule type" value="Genomic_DNA"/>
</dbReference>
<gene>
    <name evidence="2" type="ORF">ET471_13125</name>
</gene>
<evidence type="ECO:0000313" key="3">
    <source>
        <dbReference type="Proteomes" id="UP000292118"/>
    </source>
</evidence>
<dbReference type="Gene3D" id="3.40.630.30">
    <property type="match status" value="1"/>
</dbReference>
<keyword evidence="3" id="KW-1185">Reference proteome</keyword>
<protein>
    <submittedName>
        <fullName evidence="2">N-acetyltransferase</fullName>
    </submittedName>
</protein>
<dbReference type="GO" id="GO:0005737">
    <property type="term" value="C:cytoplasm"/>
    <property type="evidence" value="ECO:0007669"/>
    <property type="project" value="TreeGrafter"/>
</dbReference>
<reference evidence="2 3" key="1">
    <citation type="submission" date="2019-01" db="EMBL/GenBank/DDBJ databases">
        <title>Genome sequencing of strain FW10M-9.</title>
        <authorList>
            <person name="Heo J."/>
            <person name="Kim S.-J."/>
            <person name="Kim J.-S."/>
            <person name="Hong S.-B."/>
            <person name="Kwon S.-W."/>
        </authorList>
    </citation>
    <scope>NUCLEOTIDE SEQUENCE [LARGE SCALE GENOMIC DNA]</scope>
    <source>
        <strain evidence="2 3">FW10M-9</strain>
    </source>
</reference>
<dbReference type="GO" id="GO:1990189">
    <property type="term" value="F:protein N-terminal-serine acetyltransferase activity"/>
    <property type="evidence" value="ECO:0007669"/>
    <property type="project" value="TreeGrafter"/>
</dbReference>
<dbReference type="InterPro" id="IPR016181">
    <property type="entry name" value="Acyl_CoA_acyltransferase"/>
</dbReference>
<dbReference type="PROSITE" id="PS51186">
    <property type="entry name" value="GNAT"/>
    <property type="match status" value="1"/>
</dbReference>
<dbReference type="GO" id="GO:0008999">
    <property type="term" value="F:protein-N-terminal-alanine acetyltransferase activity"/>
    <property type="evidence" value="ECO:0007669"/>
    <property type="project" value="TreeGrafter"/>
</dbReference>
<dbReference type="PANTHER" id="PTHR43441">
    <property type="entry name" value="RIBOSOMAL-PROTEIN-SERINE ACETYLTRANSFERASE"/>
    <property type="match status" value="1"/>
</dbReference>
<dbReference type="OrthoDB" id="9795188at2"/>
<evidence type="ECO:0000313" key="2">
    <source>
        <dbReference type="EMBL" id="QAY70848.1"/>
    </source>
</evidence>
<dbReference type="RefSeq" id="WP_129188998.1">
    <property type="nucleotide sequence ID" value="NZ_CP035493.1"/>
</dbReference>
<dbReference type="KEGG" id="xya:ET471_13125"/>
<accession>A0A4P6FJQ9</accession>